<dbReference type="RefSeq" id="WP_093359663.1">
    <property type="nucleotide sequence ID" value="NZ_FOLG01000002.1"/>
</dbReference>
<dbReference type="SUPFAM" id="SSF56519">
    <property type="entry name" value="Penicillin binding protein dimerisation domain"/>
    <property type="match status" value="1"/>
</dbReference>
<feature type="active site" description="Acyl-ester intermediate" evidence="18">
    <location>
        <position position="327"/>
    </location>
</feature>
<keyword evidence="9 20" id="KW-0812">Transmembrane</keyword>
<dbReference type="GO" id="GO:0008658">
    <property type="term" value="F:penicillin binding"/>
    <property type="evidence" value="ECO:0007669"/>
    <property type="project" value="InterPro"/>
</dbReference>
<evidence type="ECO:0000256" key="18">
    <source>
        <dbReference type="PIRSR" id="PIRSR602137-50"/>
    </source>
</evidence>
<dbReference type="EC" id="3.5.2.6" evidence="4 19"/>
<dbReference type="GO" id="GO:0005886">
    <property type="term" value="C:plasma membrane"/>
    <property type="evidence" value="ECO:0007669"/>
    <property type="project" value="UniProtKB-SubCell"/>
</dbReference>
<dbReference type="GO" id="GO:0009002">
    <property type="term" value="F:serine-type D-Ala-D-Ala carboxypeptidase activity"/>
    <property type="evidence" value="ECO:0007669"/>
    <property type="project" value="InterPro"/>
</dbReference>
<comment type="subcellular location">
    <subcellularLocation>
        <location evidence="2">Cell membrane</location>
    </subcellularLocation>
    <subcellularLocation>
        <location evidence="1">Membrane</location>
        <topology evidence="1">Single-pass membrane protein</topology>
    </subcellularLocation>
</comment>
<evidence type="ECO:0000256" key="6">
    <source>
        <dbReference type="ARBA" id="ARBA00022519"/>
    </source>
</evidence>
<dbReference type="InterPro" id="IPR001460">
    <property type="entry name" value="PCN-bd_Tpept"/>
</dbReference>
<keyword evidence="23" id="KW-0808">Transferase</keyword>
<dbReference type="GO" id="GO:0017001">
    <property type="term" value="P:antibiotic catabolic process"/>
    <property type="evidence" value="ECO:0007669"/>
    <property type="project" value="InterPro"/>
</dbReference>
<evidence type="ECO:0000256" key="12">
    <source>
        <dbReference type="ARBA" id="ARBA00022960"/>
    </source>
</evidence>
<sequence length="639" mass="69982">MRRPTKDTEESARRITRRGLILGGSMIGFMGVLAGRMRYMQVDQAEQFRLLAEENRINIRLIPPARGLIFDRTGTPIAANTQNYRIVIVREDAGDLDETFAKLRKLVPLSDADVERAMREIRRRSPFVPVTIADQLAWEDVSEVAVNAPALPGVTPEVGLTRHYPLGEDFAHVVGYVGPVSDYDLSKLENPDPLLQIPKFQIGKVGLEAKREDVLRGSAGTKRIEVNAGGRVMRELSRLEGKKGADLQLTLDHGLQNFVQARLAGESAASIVMDVHTGDILAIASAPSFDPNLFVRGISVSDYRRLTQNDHRPLADKSVQGTYPPGSTFKIVTALAAHEAGVVTAGETIYCSGYKKLGIRRFHCWKRGGHGFIDLHDSLMRSCDVYYYELAERVGIDRISEMARRLGIGIRHDLPMSAIAEGIAPTKEWKQSSYGESWRVGDSLNAAIGQGFVLASPLQLAVMTARVATGEGIHPRLVKSIDAVEQPVQSDGPLGISPTTLSQVRKAMYSVSNSRRGTAYRSRLLPDDMKLAGKTGTSQVRSVVVDNKNVPWDQRDHALFVCFAPYDNPRIAVSVVIEHGGGGSSAAAPVARDIVARALHGDLPPLDVFPSGERDSIAEIWDAMPLRREDGSFGRSDRA</sequence>
<evidence type="ECO:0000256" key="16">
    <source>
        <dbReference type="ARBA" id="ARBA00023251"/>
    </source>
</evidence>
<dbReference type="GO" id="GO:0008360">
    <property type="term" value="P:regulation of cell shape"/>
    <property type="evidence" value="ECO:0007669"/>
    <property type="project" value="UniProtKB-KW"/>
</dbReference>
<dbReference type="GO" id="GO:0071972">
    <property type="term" value="F:peptidoglycan L,D-transpeptidase activity"/>
    <property type="evidence" value="ECO:0007669"/>
    <property type="project" value="TreeGrafter"/>
</dbReference>
<dbReference type="NCBIfam" id="TIGR03423">
    <property type="entry name" value="pbp2_mrdA"/>
    <property type="match status" value="1"/>
</dbReference>
<dbReference type="Gene3D" id="3.30.1390.30">
    <property type="entry name" value="Penicillin-binding protein 2a, domain 3"/>
    <property type="match status" value="1"/>
</dbReference>
<feature type="domain" description="Penicillin-binding protein transpeptidase" evidence="21">
    <location>
        <begin position="271"/>
        <end position="595"/>
    </location>
</feature>
<comment type="similarity">
    <text evidence="3 19">Belongs to the class-D beta-lactamase family.</text>
</comment>
<dbReference type="GO" id="GO:0008800">
    <property type="term" value="F:beta-lactamase activity"/>
    <property type="evidence" value="ECO:0007669"/>
    <property type="project" value="UniProtKB-UniRule"/>
</dbReference>
<evidence type="ECO:0000256" key="2">
    <source>
        <dbReference type="ARBA" id="ARBA00004236"/>
    </source>
</evidence>
<dbReference type="InterPro" id="IPR002137">
    <property type="entry name" value="Beta-lactam_class-D_AS"/>
</dbReference>
<feature type="modified residue" description="N6-carboxylysine" evidence="18">
    <location>
        <position position="330"/>
    </location>
</feature>
<keyword evidence="6" id="KW-0997">Cell inner membrane</keyword>
<evidence type="ECO:0000259" key="22">
    <source>
        <dbReference type="Pfam" id="PF03717"/>
    </source>
</evidence>
<accession>A0A1I1G241</accession>
<dbReference type="PROSITE" id="PS00337">
    <property type="entry name" value="BETA_LACTAMASE_D"/>
    <property type="match status" value="1"/>
</dbReference>
<dbReference type="Pfam" id="PF00905">
    <property type="entry name" value="Transpeptidase"/>
    <property type="match status" value="1"/>
</dbReference>
<dbReference type="SUPFAM" id="SSF56601">
    <property type="entry name" value="beta-lactamase/transpeptidase-like"/>
    <property type="match status" value="1"/>
</dbReference>
<evidence type="ECO:0000256" key="17">
    <source>
        <dbReference type="ARBA" id="ARBA00023316"/>
    </source>
</evidence>
<dbReference type="PANTHER" id="PTHR30627:SF2">
    <property type="entry name" value="PEPTIDOGLYCAN D,D-TRANSPEPTIDASE MRDA"/>
    <property type="match status" value="1"/>
</dbReference>
<evidence type="ECO:0000256" key="7">
    <source>
        <dbReference type="ARBA" id="ARBA00022645"/>
    </source>
</evidence>
<dbReference type="GO" id="GO:0009252">
    <property type="term" value="P:peptidoglycan biosynthetic process"/>
    <property type="evidence" value="ECO:0007669"/>
    <property type="project" value="UniProtKB-KW"/>
</dbReference>
<dbReference type="GO" id="GO:0071555">
    <property type="term" value="P:cell wall organization"/>
    <property type="evidence" value="ECO:0007669"/>
    <property type="project" value="UniProtKB-KW"/>
</dbReference>
<evidence type="ECO:0000256" key="14">
    <source>
        <dbReference type="ARBA" id="ARBA00022989"/>
    </source>
</evidence>
<evidence type="ECO:0000256" key="15">
    <source>
        <dbReference type="ARBA" id="ARBA00023136"/>
    </source>
</evidence>
<dbReference type="OrthoDB" id="9766847at2"/>
<protein>
    <recommendedName>
        <fullName evidence="4 19">Beta-lactamase</fullName>
        <ecNumber evidence="4 19">3.5.2.6</ecNumber>
    </recommendedName>
</protein>
<evidence type="ECO:0000259" key="21">
    <source>
        <dbReference type="Pfam" id="PF00905"/>
    </source>
</evidence>
<dbReference type="GO" id="GO:0016740">
    <property type="term" value="F:transferase activity"/>
    <property type="evidence" value="ECO:0007669"/>
    <property type="project" value="UniProtKB-KW"/>
</dbReference>
<evidence type="ECO:0000256" key="9">
    <source>
        <dbReference type="ARBA" id="ARBA00022692"/>
    </source>
</evidence>
<keyword evidence="11 19" id="KW-0378">Hydrolase</keyword>
<dbReference type="AlphaFoldDB" id="A0A1I1G241"/>
<dbReference type="Gene3D" id="3.90.1310.10">
    <property type="entry name" value="Penicillin-binding protein 2a (Domain 2)"/>
    <property type="match status" value="1"/>
</dbReference>
<dbReference type="PANTHER" id="PTHR30627">
    <property type="entry name" value="PEPTIDOGLYCAN D,D-TRANSPEPTIDASE"/>
    <property type="match status" value="1"/>
</dbReference>
<dbReference type="STRING" id="441112.SAMN04488094_102300"/>
<keyword evidence="13" id="KW-0573">Peptidoglycan synthesis</keyword>
<dbReference type="Pfam" id="PF03717">
    <property type="entry name" value="PBP_dimer"/>
    <property type="match status" value="1"/>
</dbReference>
<keyword evidence="15 20" id="KW-0472">Membrane</keyword>
<dbReference type="InterPro" id="IPR050515">
    <property type="entry name" value="Beta-lactam/transpept"/>
</dbReference>
<evidence type="ECO:0000256" key="5">
    <source>
        <dbReference type="ARBA" id="ARBA00022475"/>
    </source>
</evidence>
<proteinExistence type="inferred from homology"/>
<evidence type="ECO:0000256" key="10">
    <source>
        <dbReference type="ARBA" id="ARBA00022729"/>
    </source>
</evidence>
<feature type="transmembrane region" description="Helical" evidence="20">
    <location>
        <begin position="20"/>
        <end position="39"/>
    </location>
</feature>
<keyword evidence="24" id="KW-1185">Reference proteome</keyword>
<dbReference type="EMBL" id="FOLG01000002">
    <property type="protein sequence ID" value="SFC03240.1"/>
    <property type="molecule type" value="Genomic_DNA"/>
</dbReference>
<evidence type="ECO:0000313" key="24">
    <source>
        <dbReference type="Proteomes" id="UP000198728"/>
    </source>
</evidence>
<evidence type="ECO:0000256" key="3">
    <source>
        <dbReference type="ARBA" id="ARBA00007898"/>
    </source>
</evidence>
<evidence type="ECO:0000256" key="20">
    <source>
        <dbReference type="SAM" id="Phobius"/>
    </source>
</evidence>
<gene>
    <name evidence="23" type="ORF">SAMN04488094_102300</name>
</gene>
<dbReference type="InterPro" id="IPR017790">
    <property type="entry name" value="Penicillin-binding_protein_2"/>
</dbReference>
<dbReference type="InterPro" id="IPR005311">
    <property type="entry name" value="PBP_dimer"/>
</dbReference>
<evidence type="ECO:0000313" key="23">
    <source>
        <dbReference type="EMBL" id="SFC03240.1"/>
    </source>
</evidence>
<comment type="catalytic activity">
    <reaction evidence="19">
        <text>a beta-lactam + H2O = a substituted beta-amino acid</text>
        <dbReference type="Rhea" id="RHEA:20401"/>
        <dbReference type="ChEBI" id="CHEBI:15377"/>
        <dbReference type="ChEBI" id="CHEBI:35627"/>
        <dbReference type="ChEBI" id="CHEBI:140347"/>
        <dbReference type="EC" id="3.5.2.6"/>
    </reaction>
</comment>
<keyword evidence="17" id="KW-0961">Cell wall biogenesis/degradation</keyword>
<dbReference type="Proteomes" id="UP000198728">
    <property type="component" value="Unassembled WGS sequence"/>
</dbReference>
<dbReference type="InterPro" id="IPR036138">
    <property type="entry name" value="PBP_dimer_sf"/>
</dbReference>
<keyword evidence="7" id="KW-0121">Carboxypeptidase</keyword>
<dbReference type="InterPro" id="IPR012338">
    <property type="entry name" value="Beta-lactam/transpept-like"/>
</dbReference>
<keyword evidence="8" id="KW-0645">Protease</keyword>
<dbReference type="GO" id="GO:0006508">
    <property type="term" value="P:proteolysis"/>
    <property type="evidence" value="ECO:0007669"/>
    <property type="project" value="UniProtKB-KW"/>
</dbReference>
<keyword evidence="10" id="KW-0732">Signal</keyword>
<keyword evidence="5" id="KW-1003">Cell membrane</keyword>
<dbReference type="GO" id="GO:0046677">
    <property type="term" value="P:response to antibiotic"/>
    <property type="evidence" value="ECO:0007669"/>
    <property type="project" value="UniProtKB-UniRule"/>
</dbReference>
<dbReference type="Gene3D" id="3.40.710.10">
    <property type="entry name" value="DD-peptidase/beta-lactamase superfamily"/>
    <property type="match status" value="1"/>
</dbReference>
<name>A0A1I1G241_9RHOB</name>
<keyword evidence="16 19" id="KW-0046">Antibiotic resistance</keyword>
<evidence type="ECO:0000256" key="4">
    <source>
        <dbReference type="ARBA" id="ARBA00012865"/>
    </source>
</evidence>
<evidence type="ECO:0000256" key="19">
    <source>
        <dbReference type="RuleBase" id="RU361140"/>
    </source>
</evidence>
<reference evidence="23 24" key="1">
    <citation type="submission" date="2016-10" db="EMBL/GenBank/DDBJ databases">
        <authorList>
            <person name="de Groot N.N."/>
        </authorList>
    </citation>
    <scope>NUCLEOTIDE SEQUENCE [LARGE SCALE GENOMIC DNA]</scope>
    <source>
        <strain evidence="23 24">DSM 19548</strain>
    </source>
</reference>
<organism evidence="23 24">
    <name type="scientific">Tropicimonas isoalkanivorans</name>
    <dbReference type="NCBI Taxonomy" id="441112"/>
    <lineage>
        <taxon>Bacteria</taxon>
        <taxon>Pseudomonadati</taxon>
        <taxon>Pseudomonadota</taxon>
        <taxon>Alphaproteobacteria</taxon>
        <taxon>Rhodobacterales</taxon>
        <taxon>Roseobacteraceae</taxon>
        <taxon>Tropicimonas</taxon>
    </lineage>
</organism>
<evidence type="ECO:0000256" key="8">
    <source>
        <dbReference type="ARBA" id="ARBA00022670"/>
    </source>
</evidence>
<evidence type="ECO:0000256" key="13">
    <source>
        <dbReference type="ARBA" id="ARBA00022984"/>
    </source>
</evidence>
<evidence type="ECO:0000256" key="1">
    <source>
        <dbReference type="ARBA" id="ARBA00004167"/>
    </source>
</evidence>
<keyword evidence="14 20" id="KW-1133">Transmembrane helix</keyword>
<feature type="domain" description="Penicillin-binding protein dimerisation" evidence="22">
    <location>
        <begin position="62"/>
        <end position="236"/>
    </location>
</feature>
<evidence type="ECO:0000256" key="11">
    <source>
        <dbReference type="ARBA" id="ARBA00022801"/>
    </source>
</evidence>
<keyword evidence="12" id="KW-0133">Cell shape</keyword>